<keyword evidence="4 6" id="KW-0378">Hydrolase</keyword>
<dbReference type="GO" id="GO:0004555">
    <property type="term" value="F:alpha,alpha-trehalase activity"/>
    <property type="evidence" value="ECO:0007669"/>
    <property type="project" value="UniProtKB-EC"/>
</dbReference>
<keyword evidence="5 6" id="KW-0326">Glycosidase</keyword>
<gene>
    <name evidence="7" type="ORF">GPUH_LOCUS19825</name>
</gene>
<dbReference type="Gene3D" id="1.50.10.10">
    <property type="match status" value="1"/>
</dbReference>
<dbReference type="PANTHER" id="PTHR23403:SF5">
    <property type="entry name" value="TREHALASE"/>
    <property type="match status" value="1"/>
</dbReference>
<dbReference type="PROSITE" id="PS00927">
    <property type="entry name" value="TREHALASE_1"/>
    <property type="match status" value="1"/>
</dbReference>
<evidence type="ECO:0000313" key="8">
    <source>
        <dbReference type="Proteomes" id="UP000271098"/>
    </source>
</evidence>
<evidence type="ECO:0000313" key="7">
    <source>
        <dbReference type="EMBL" id="VDN34669.1"/>
    </source>
</evidence>
<accession>A0A183EFT3</accession>
<evidence type="ECO:0000256" key="5">
    <source>
        <dbReference type="ARBA" id="ARBA00023295"/>
    </source>
</evidence>
<keyword evidence="8" id="KW-1185">Reference proteome</keyword>
<dbReference type="InterPro" id="IPR012341">
    <property type="entry name" value="6hp_glycosidase-like_sf"/>
</dbReference>
<dbReference type="PANTHER" id="PTHR23403">
    <property type="entry name" value="TREHALASE"/>
    <property type="match status" value="1"/>
</dbReference>
<proteinExistence type="inferred from homology"/>
<dbReference type="SUPFAM" id="SSF48208">
    <property type="entry name" value="Six-hairpin glycosidases"/>
    <property type="match status" value="1"/>
</dbReference>
<dbReference type="Proteomes" id="UP000271098">
    <property type="component" value="Unassembled WGS sequence"/>
</dbReference>
<evidence type="ECO:0000256" key="6">
    <source>
        <dbReference type="RuleBase" id="RU361180"/>
    </source>
</evidence>
<organism evidence="9">
    <name type="scientific">Gongylonema pulchrum</name>
    <dbReference type="NCBI Taxonomy" id="637853"/>
    <lineage>
        <taxon>Eukaryota</taxon>
        <taxon>Metazoa</taxon>
        <taxon>Ecdysozoa</taxon>
        <taxon>Nematoda</taxon>
        <taxon>Chromadorea</taxon>
        <taxon>Rhabditida</taxon>
        <taxon>Spirurina</taxon>
        <taxon>Spiruromorpha</taxon>
        <taxon>Spiruroidea</taxon>
        <taxon>Gongylonematidae</taxon>
        <taxon>Gongylonema</taxon>
    </lineage>
</organism>
<dbReference type="Pfam" id="PF01204">
    <property type="entry name" value="Trehalase"/>
    <property type="match status" value="1"/>
</dbReference>
<dbReference type="WBParaSite" id="GPUH_0001984901-mRNA-1">
    <property type="protein sequence ID" value="GPUH_0001984901-mRNA-1"/>
    <property type="gene ID" value="GPUH_0001984901"/>
</dbReference>
<sequence>MKFIYCSGRLLEAVNVHRIYKDSKTFVDMVMKNDPGLKKLLFFEFFQKFHEIRRINRKYLKHHFHCPENTLEAFNKRFGDLPAGIIDRSDLKQFLDDYFLPPSSELINCTPADWVPRPRKLMQITDPVLRHWALDINMLWKTLCKTINPEMKKYESRSSLIYLPHNFMIPGGRFREFYYWDTYWILKGLIVSDMLNTTREMILNLAHIVEKHSFIPNGGRIYYLHRSQPPVLCGMVYEYYESTEDLDFVKKLLPIMTKEFQWWKVHRTVSVTMKNQDRHTVFQYRTDSNVPRPESFREDILSSVGIVNKTEFWQDIASTAESGWDFSSRWLRDKRTLKTVETTKILPVDLNALMCWNMNILEYFYELVGKLKN</sequence>
<evidence type="ECO:0000256" key="3">
    <source>
        <dbReference type="ARBA" id="ARBA00019905"/>
    </source>
</evidence>
<evidence type="ECO:0000313" key="9">
    <source>
        <dbReference type="WBParaSite" id="GPUH_0001984901-mRNA-1"/>
    </source>
</evidence>
<protein>
    <recommendedName>
        <fullName evidence="3 6">Trehalase</fullName>
        <ecNumber evidence="2 6">3.2.1.28</ecNumber>
    </recommendedName>
    <alternativeName>
        <fullName evidence="6">Alpha-trehalose glucohydrolase</fullName>
    </alternativeName>
</protein>
<evidence type="ECO:0000256" key="1">
    <source>
        <dbReference type="ARBA" id="ARBA00005615"/>
    </source>
</evidence>
<dbReference type="InterPro" id="IPR008928">
    <property type="entry name" value="6-hairpin_glycosidase_sf"/>
</dbReference>
<comment type="catalytic activity">
    <reaction evidence="6">
        <text>alpha,alpha-trehalose + H2O = alpha-D-glucose + beta-D-glucose</text>
        <dbReference type="Rhea" id="RHEA:32675"/>
        <dbReference type="ChEBI" id="CHEBI:15377"/>
        <dbReference type="ChEBI" id="CHEBI:15903"/>
        <dbReference type="ChEBI" id="CHEBI:16551"/>
        <dbReference type="ChEBI" id="CHEBI:17925"/>
        <dbReference type="EC" id="3.2.1.28"/>
    </reaction>
</comment>
<dbReference type="InterPro" id="IPR018232">
    <property type="entry name" value="Glyco_hydro_37_CS"/>
</dbReference>
<dbReference type="InterPro" id="IPR001661">
    <property type="entry name" value="Glyco_hydro_37"/>
</dbReference>
<name>A0A183EFT3_9BILA</name>
<reference evidence="9" key="1">
    <citation type="submission" date="2016-06" db="UniProtKB">
        <authorList>
            <consortium name="WormBaseParasite"/>
        </authorList>
    </citation>
    <scope>IDENTIFICATION</scope>
</reference>
<evidence type="ECO:0000256" key="4">
    <source>
        <dbReference type="ARBA" id="ARBA00022801"/>
    </source>
</evidence>
<comment type="similarity">
    <text evidence="1 6">Belongs to the glycosyl hydrolase 37 family.</text>
</comment>
<dbReference type="PRINTS" id="PR00744">
    <property type="entry name" value="GLHYDRLASE37"/>
</dbReference>
<dbReference type="OrthoDB" id="3542292at2759"/>
<dbReference type="EC" id="3.2.1.28" evidence="2 6"/>
<evidence type="ECO:0000256" key="2">
    <source>
        <dbReference type="ARBA" id="ARBA00012757"/>
    </source>
</evidence>
<dbReference type="AlphaFoldDB" id="A0A183EFT3"/>
<dbReference type="EMBL" id="UYRT01089221">
    <property type="protein sequence ID" value="VDN34669.1"/>
    <property type="molecule type" value="Genomic_DNA"/>
</dbReference>
<reference evidence="7 8" key="2">
    <citation type="submission" date="2018-11" db="EMBL/GenBank/DDBJ databases">
        <authorList>
            <consortium name="Pathogen Informatics"/>
        </authorList>
    </citation>
    <scope>NUCLEOTIDE SEQUENCE [LARGE SCALE GENOMIC DNA]</scope>
</reference>
<dbReference type="GO" id="GO:0005993">
    <property type="term" value="P:trehalose catabolic process"/>
    <property type="evidence" value="ECO:0007669"/>
    <property type="project" value="TreeGrafter"/>
</dbReference>